<feature type="compositionally biased region" description="Polar residues" evidence="1">
    <location>
        <begin position="110"/>
        <end position="120"/>
    </location>
</feature>
<keyword evidence="2" id="KW-1133">Transmembrane helix</keyword>
<feature type="compositionally biased region" description="Basic and acidic residues" evidence="1">
    <location>
        <begin position="97"/>
        <end position="108"/>
    </location>
</feature>
<comment type="caution">
    <text evidence="3">The sequence shown here is derived from an EMBL/GenBank/DDBJ whole genome shotgun (WGS) entry which is preliminary data.</text>
</comment>
<organism evidence="3 4">
    <name type="scientific">Popillia japonica</name>
    <name type="common">Japanese beetle</name>
    <dbReference type="NCBI Taxonomy" id="7064"/>
    <lineage>
        <taxon>Eukaryota</taxon>
        <taxon>Metazoa</taxon>
        <taxon>Ecdysozoa</taxon>
        <taxon>Arthropoda</taxon>
        <taxon>Hexapoda</taxon>
        <taxon>Insecta</taxon>
        <taxon>Pterygota</taxon>
        <taxon>Neoptera</taxon>
        <taxon>Endopterygota</taxon>
        <taxon>Coleoptera</taxon>
        <taxon>Polyphaga</taxon>
        <taxon>Scarabaeiformia</taxon>
        <taxon>Scarabaeidae</taxon>
        <taxon>Rutelinae</taxon>
        <taxon>Popillia</taxon>
    </lineage>
</organism>
<gene>
    <name evidence="3" type="ORF">QE152_g27074</name>
</gene>
<reference evidence="3 4" key="1">
    <citation type="journal article" date="2024" name="BMC Genomics">
        <title>De novo assembly and annotation of Popillia japonica's genome with initial clues to its potential as an invasive pest.</title>
        <authorList>
            <person name="Cucini C."/>
            <person name="Boschi S."/>
            <person name="Funari R."/>
            <person name="Cardaioli E."/>
            <person name="Iannotti N."/>
            <person name="Marturano G."/>
            <person name="Paoli F."/>
            <person name="Bruttini M."/>
            <person name="Carapelli A."/>
            <person name="Frati F."/>
            <person name="Nardi F."/>
        </authorList>
    </citation>
    <scope>NUCLEOTIDE SEQUENCE [LARGE SCALE GENOMIC DNA]</scope>
    <source>
        <strain evidence="3">DMR45628</strain>
    </source>
</reference>
<dbReference type="Proteomes" id="UP001458880">
    <property type="component" value="Unassembled WGS sequence"/>
</dbReference>
<evidence type="ECO:0000313" key="4">
    <source>
        <dbReference type="Proteomes" id="UP001458880"/>
    </source>
</evidence>
<evidence type="ECO:0000256" key="1">
    <source>
        <dbReference type="SAM" id="MobiDB-lite"/>
    </source>
</evidence>
<evidence type="ECO:0000256" key="2">
    <source>
        <dbReference type="SAM" id="Phobius"/>
    </source>
</evidence>
<keyword evidence="2" id="KW-0812">Transmembrane</keyword>
<keyword evidence="4" id="KW-1185">Reference proteome</keyword>
<dbReference type="AlphaFoldDB" id="A0AAW1JWJ5"/>
<feature type="transmembrane region" description="Helical" evidence="2">
    <location>
        <begin position="56"/>
        <end position="73"/>
    </location>
</feature>
<proteinExistence type="predicted"/>
<feature type="region of interest" description="Disordered" evidence="1">
    <location>
        <begin position="93"/>
        <end position="124"/>
    </location>
</feature>
<accession>A0AAW1JWJ5</accession>
<name>A0AAW1JWJ5_POPJA</name>
<dbReference type="EMBL" id="JASPKY010000323">
    <property type="protein sequence ID" value="KAK9708678.1"/>
    <property type="molecule type" value="Genomic_DNA"/>
</dbReference>
<protein>
    <submittedName>
        <fullName evidence="3">Uncharacterized protein</fullName>
    </submittedName>
</protein>
<sequence length="141" mass="15626">MSSLADTLASSSRIQNLGHIPKGPPIDRSHFADLSNHGYYSHTSTYSKGTSAKKSIALTALTLLAFMFFLNILQNCLQDQIIGQNPQVMVLSSRLKQPKEADNRKDGEPQDSQSSVNIEETSNDEDKTYLQIAKRILDTKV</sequence>
<evidence type="ECO:0000313" key="3">
    <source>
        <dbReference type="EMBL" id="KAK9708678.1"/>
    </source>
</evidence>
<keyword evidence="2" id="KW-0472">Membrane</keyword>